<sequence length="270" mass="30492">MPNLLLSFVTFVAYVLLAAYFWRANACADCDARWRGAVGHLTLIPITLHGYLLWQGIFAGGGFDLGVYNALSLIAWLTLLVYWVARFFYPIGGLQALVLPMAAVTLLLPGVFPADHQLAHTDMLAFKIHIAVAMLAYSLFTIAMVHAILISLVEKRLRHATLPRVLRNLPPLMTMETLLFRMIGIGFVLLTLTLASGILFSEEIFGKVWQFNHKILFGFISWCVFAVLLYGHYFYGWRGKIAVRWTVSGFVFLMMAYLGSKFVLEQLLHR</sequence>
<keyword evidence="4" id="KW-1185">Reference proteome</keyword>
<dbReference type="PANTHER" id="PTHR38034">
    <property type="entry name" value="INNER MEMBRANE PROTEIN YPJD"/>
    <property type="match status" value="1"/>
</dbReference>
<dbReference type="HOGENOM" id="CLU_049710_1_0_4"/>
<gene>
    <name evidence="3" type="ordered locus">Galf_2704</name>
</gene>
<dbReference type="InterPro" id="IPR052372">
    <property type="entry name" value="YpjD/HemX"/>
</dbReference>
<feature type="transmembrane region" description="Helical" evidence="1">
    <location>
        <begin position="178"/>
        <end position="200"/>
    </location>
</feature>
<dbReference type="InterPro" id="IPR002541">
    <property type="entry name" value="Cyt_c_assembly"/>
</dbReference>
<dbReference type="Pfam" id="PF01578">
    <property type="entry name" value="Cytochrom_C_asm"/>
    <property type="match status" value="1"/>
</dbReference>
<proteinExistence type="predicted"/>
<feature type="transmembrane region" description="Helical" evidence="1">
    <location>
        <begin position="241"/>
        <end position="264"/>
    </location>
</feature>
<accession>D9SDA2</accession>
<evidence type="ECO:0000313" key="3">
    <source>
        <dbReference type="EMBL" id="ADL56700.1"/>
    </source>
</evidence>
<feature type="transmembrane region" description="Helical" evidence="1">
    <location>
        <begin position="36"/>
        <end position="54"/>
    </location>
</feature>
<dbReference type="OrthoDB" id="9780793at2"/>
<organism evidence="3 4">
    <name type="scientific">Gallionella capsiferriformans (strain ES-2)</name>
    <name type="common">Gallionella ferruginea capsiferriformans (strain ES-2)</name>
    <dbReference type="NCBI Taxonomy" id="395494"/>
    <lineage>
        <taxon>Bacteria</taxon>
        <taxon>Pseudomonadati</taxon>
        <taxon>Pseudomonadota</taxon>
        <taxon>Betaproteobacteria</taxon>
        <taxon>Nitrosomonadales</taxon>
        <taxon>Gallionellaceae</taxon>
        <taxon>Gallionella</taxon>
    </lineage>
</organism>
<feature type="transmembrane region" description="Helical" evidence="1">
    <location>
        <begin position="215"/>
        <end position="235"/>
    </location>
</feature>
<dbReference type="KEGG" id="gca:Galf_2704"/>
<reference evidence="3 4" key="1">
    <citation type="submission" date="2010-08" db="EMBL/GenBank/DDBJ databases">
        <title>Complete sequence of Gallionella capsiferriformans ES-2.</title>
        <authorList>
            <consortium name="US DOE Joint Genome Institute"/>
            <person name="Lucas S."/>
            <person name="Copeland A."/>
            <person name="Lapidus A."/>
            <person name="Cheng J.-F."/>
            <person name="Bruce D."/>
            <person name="Goodwin L."/>
            <person name="Pitluck S."/>
            <person name="Chertkov O."/>
            <person name="Davenport K.W."/>
            <person name="Detter J.C."/>
            <person name="Han C."/>
            <person name="Tapia R."/>
            <person name="Land M."/>
            <person name="Hauser L."/>
            <person name="Chang Y.-J."/>
            <person name="Jeffries C."/>
            <person name="Kyrpides N."/>
            <person name="Ivanova N."/>
            <person name="Mikhailova N."/>
            <person name="Shelobolina E.S."/>
            <person name="Picardal F."/>
            <person name="Roden E."/>
            <person name="Emerson D."/>
            <person name="Woyke T."/>
        </authorList>
    </citation>
    <scope>NUCLEOTIDE SEQUENCE [LARGE SCALE GENOMIC DNA]</scope>
    <source>
        <strain evidence="3 4">ES-2</strain>
    </source>
</reference>
<dbReference type="PANTHER" id="PTHR38034:SF1">
    <property type="entry name" value="INNER MEMBRANE PROTEIN YPJD"/>
    <property type="match status" value="1"/>
</dbReference>
<keyword evidence="1" id="KW-1133">Transmembrane helix</keyword>
<evidence type="ECO:0000313" key="4">
    <source>
        <dbReference type="Proteomes" id="UP000001235"/>
    </source>
</evidence>
<keyword evidence="1" id="KW-0472">Membrane</keyword>
<dbReference type="GO" id="GO:0020037">
    <property type="term" value="F:heme binding"/>
    <property type="evidence" value="ECO:0007669"/>
    <property type="project" value="InterPro"/>
</dbReference>
<feature type="transmembrane region" description="Helical" evidence="1">
    <location>
        <begin position="124"/>
        <end position="153"/>
    </location>
</feature>
<protein>
    <submittedName>
        <fullName evidence="3">Cytochrome c assembly protein</fullName>
    </submittedName>
</protein>
<dbReference type="STRING" id="395494.Galf_2704"/>
<dbReference type="GO" id="GO:0017004">
    <property type="term" value="P:cytochrome complex assembly"/>
    <property type="evidence" value="ECO:0007669"/>
    <property type="project" value="InterPro"/>
</dbReference>
<dbReference type="EMBL" id="CP002159">
    <property type="protein sequence ID" value="ADL56700.1"/>
    <property type="molecule type" value="Genomic_DNA"/>
</dbReference>
<dbReference type="eggNOG" id="COG4137">
    <property type="taxonomic scope" value="Bacteria"/>
</dbReference>
<name>D9SDA2_GALCS</name>
<dbReference type="RefSeq" id="WP_013294619.1">
    <property type="nucleotide sequence ID" value="NC_014394.1"/>
</dbReference>
<dbReference type="Proteomes" id="UP000001235">
    <property type="component" value="Chromosome"/>
</dbReference>
<keyword evidence="1" id="KW-0812">Transmembrane</keyword>
<feature type="transmembrane region" description="Helical" evidence="1">
    <location>
        <begin position="66"/>
        <end position="85"/>
    </location>
</feature>
<evidence type="ECO:0000256" key="1">
    <source>
        <dbReference type="SAM" id="Phobius"/>
    </source>
</evidence>
<feature type="domain" description="Cytochrome c assembly protein" evidence="2">
    <location>
        <begin position="67"/>
        <end position="267"/>
    </location>
</feature>
<dbReference type="AlphaFoldDB" id="D9SDA2"/>
<feature type="transmembrane region" description="Helical" evidence="1">
    <location>
        <begin position="91"/>
        <end position="112"/>
    </location>
</feature>
<evidence type="ECO:0000259" key="2">
    <source>
        <dbReference type="Pfam" id="PF01578"/>
    </source>
</evidence>